<dbReference type="VEuPathDB" id="FungiDB:SJAG_02997"/>
<comment type="catalytic activity">
    <reaction evidence="10">
        <text>ATP + H2O = ADP + phosphate + H(+)</text>
        <dbReference type="Rhea" id="RHEA:13065"/>
        <dbReference type="ChEBI" id="CHEBI:15377"/>
        <dbReference type="ChEBI" id="CHEBI:15378"/>
        <dbReference type="ChEBI" id="CHEBI:30616"/>
        <dbReference type="ChEBI" id="CHEBI:43474"/>
        <dbReference type="ChEBI" id="CHEBI:456216"/>
    </reaction>
    <physiologicalReaction direction="left-to-right" evidence="10">
        <dbReference type="Rhea" id="RHEA:13066"/>
    </physiologicalReaction>
</comment>
<evidence type="ECO:0000256" key="8">
    <source>
        <dbReference type="ARBA" id="ARBA00034811"/>
    </source>
</evidence>
<dbReference type="GeneID" id="7051769"/>
<dbReference type="InterPro" id="IPR003593">
    <property type="entry name" value="AAA+_ATPase"/>
</dbReference>
<evidence type="ECO:0000259" key="11">
    <source>
        <dbReference type="SMART" id="SM00382"/>
    </source>
</evidence>
<dbReference type="EMBL" id="KE651167">
    <property type="protein sequence ID" value="EEB07875.1"/>
    <property type="molecule type" value="Genomic_DNA"/>
</dbReference>
<proteinExistence type="inferred from homology"/>
<evidence type="ECO:0000256" key="9">
    <source>
        <dbReference type="ARBA" id="ARBA00034920"/>
    </source>
</evidence>
<dbReference type="GO" id="GO:0005778">
    <property type="term" value="C:peroxisomal membrane"/>
    <property type="evidence" value="ECO:0000318"/>
    <property type="project" value="GO_Central"/>
</dbReference>
<dbReference type="InterPro" id="IPR003959">
    <property type="entry name" value="ATPase_AAA_core"/>
</dbReference>
<evidence type="ECO:0000313" key="14">
    <source>
        <dbReference type="Proteomes" id="UP000001744"/>
    </source>
</evidence>
<comment type="subcellular location">
    <subcellularLocation>
        <location evidence="1">Membrane</location>
    </subcellularLocation>
</comment>
<dbReference type="STRING" id="402676.B6K318"/>
<keyword evidence="3" id="KW-0962">Peroxisome biogenesis</keyword>
<evidence type="ECO:0000256" key="7">
    <source>
        <dbReference type="ARBA" id="ARBA00023136"/>
    </source>
</evidence>
<dbReference type="PROSITE" id="PS00674">
    <property type="entry name" value="AAA"/>
    <property type="match status" value="1"/>
</dbReference>
<dbReference type="PANTHER" id="PTHR23077:SF9">
    <property type="entry name" value="PEROXISOMAL ATPASE PEX6"/>
    <property type="match status" value="1"/>
</dbReference>
<dbReference type="GO" id="GO:0043335">
    <property type="term" value="P:protein unfolding"/>
    <property type="evidence" value="ECO:0000318"/>
    <property type="project" value="GO_Central"/>
</dbReference>
<reference evidence="12 14" key="1">
    <citation type="journal article" date="2011" name="Science">
        <title>Comparative functional genomics of the fission yeasts.</title>
        <authorList>
            <person name="Rhind N."/>
            <person name="Chen Z."/>
            <person name="Yassour M."/>
            <person name="Thompson D.A."/>
            <person name="Haas B.J."/>
            <person name="Habib N."/>
            <person name="Wapinski I."/>
            <person name="Roy S."/>
            <person name="Lin M.F."/>
            <person name="Heiman D.I."/>
            <person name="Young S.K."/>
            <person name="Furuya K."/>
            <person name="Guo Y."/>
            <person name="Pidoux A."/>
            <person name="Chen H.M."/>
            <person name="Robbertse B."/>
            <person name="Goldberg J.M."/>
            <person name="Aoki K."/>
            <person name="Bayne E.H."/>
            <person name="Berlin A.M."/>
            <person name="Desjardins C.A."/>
            <person name="Dobbs E."/>
            <person name="Dukaj L."/>
            <person name="Fan L."/>
            <person name="FitzGerald M.G."/>
            <person name="French C."/>
            <person name="Gujja S."/>
            <person name="Hansen K."/>
            <person name="Keifenheim D."/>
            <person name="Levin J.Z."/>
            <person name="Mosher R.A."/>
            <person name="Mueller C.A."/>
            <person name="Pfiffner J."/>
            <person name="Priest M."/>
            <person name="Russ C."/>
            <person name="Smialowska A."/>
            <person name="Swoboda P."/>
            <person name="Sykes S.M."/>
            <person name="Vaughn M."/>
            <person name="Vengrova S."/>
            <person name="Yoder R."/>
            <person name="Zeng Q."/>
            <person name="Allshire R."/>
            <person name="Baulcombe D."/>
            <person name="Birren B.W."/>
            <person name="Brown W."/>
            <person name="Ekwall K."/>
            <person name="Kellis M."/>
            <person name="Leatherwood J."/>
            <person name="Levin H."/>
            <person name="Margalit H."/>
            <person name="Martienssen R."/>
            <person name="Nieduszynski C.A."/>
            <person name="Spatafora J.W."/>
            <person name="Friedman N."/>
            <person name="Dalgaard J.Z."/>
            <person name="Baumann P."/>
            <person name="Niki H."/>
            <person name="Regev A."/>
            <person name="Nusbaum C."/>
        </authorList>
    </citation>
    <scope>NUCLEOTIDE SEQUENCE [LARGE SCALE GENOMIC DNA]</scope>
    <source>
        <strain evidence="14">yFS275 / FY16936</strain>
    </source>
</reference>
<gene>
    <name evidence="13" type="primary">pex6</name>
    <name evidence="12" type="ORF">SJAG_02997</name>
</gene>
<dbReference type="JaponicusDB" id="SJAG_02997">
    <property type="gene designation" value="pex6"/>
</dbReference>
<comment type="similarity">
    <text evidence="2">Belongs to the AAA ATPase family.</text>
</comment>
<dbReference type="HOGENOM" id="CLU_000688_0_8_1"/>
<keyword evidence="6" id="KW-0067">ATP-binding</keyword>
<dbReference type="GO" id="GO:0016887">
    <property type="term" value="F:ATP hydrolysis activity"/>
    <property type="evidence" value="ECO:0000318"/>
    <property type="project" value="GO_Central"/>
</dbReference>
<dbReference type="Pfam" id="PF17862">
    <property type="entry name" value="AAA_lid_3"/>
    <property type="match status" value="1"/>
</dbReference>
<keyword evidence="7" id="KW-0472">Membrane</keyword>
<evidence type="ECO:0000256" key="5">
    <source>
        <dbReference type="ARBA" id="ARBA00022801"/>
    </source>
</evidence>
<dbReference type="SUPFAM" id="SSF52540">
    <property type="entry name" value="P-loop containing nucleoside triphosphate hydrolases"/>
    <property type="match status" value="2"/>
</dbReference>
<dbReference type="SMART" id="SM00382">
    <property type="entry name" value="AAA"/>
    <property type="match status" value="1"/>
</dbReference>
<accession>B6K318</accession>
<name>B6K318_SCHJY</name>
<dbReference type="RefSeq" id="XP_002174168.1">
    <property type="nucleotide sequence ID" value="XM_002174132.2"/>
</dbReference>
<dbReference type="InterPro" id="IPR050168">
    <property type="entry name" value="AAA_ATPase_domain"/>
</dbReference>
<dbReference type="GO" id="GO:0005829">
    <property type="term" value="C:cytosol"/>
    <property type="evidence" value="ECO:0000318"/>
    <property type="project" value="GO_Central"/>
</dbReference>
<dbReference type="InterPro" id="IPR003960">
    <property type="entry name" value="ATPase_AAA_CS"/>
</dbReference>
<evidence type="ECO:0000256" key="4">
    <source>
        <dbReference type="ARBA" id="ARBA00022741"/>
    </source>
</evidence>
<evidence type="ECO:0000313" key="13">
    <source>
        <dbReference type="JaponicusDB" id="SJAG_02997"/>
    </source>
</evidence>
<dbReference type="OrthoDB" id="5553750at2759"/>
<evidence type="ECO:0000256" key="3">
    <source>
        <dbReference type="ARBA" id="ARBA00022593"/>
    </source>
</evidence>
<dbReference type="Proteomes" id="UP000001744">
    <property type="component" value="Unassembled WGS sequence"/>
</dbReference>
<dbReference type="InterPro" id="IPR041569">
    <property type="entry name" value="AAA_lid_3"/>
</dbReference>
<dbReference type="eggNOG" id="KOG0736">
    <property type="taxonomic scope" value="Eukaryota"/>
</dbReference>
<dbReference type="Pfam" id="PF00004">
    <property type="entry name" value="AAA"/>
    <property type="match status" value="1"/>
</dbReference>
<dbReference type="Gene3D" id="3.40.50.300">
    <property type="entry name" value="P-loop containing nucleotide triphosphate hydrolases"/>
    <property type="match status" value="1"/>
</dbReference>
<feature type="domain" description="AAA+ ATPase" evidence="11">
    <location>
        <begin position="672"/>
        <end position="812"/>
    </location>
</feature>
<evidence type="ECO:0000256" key="10">
    <source>
        <dbReference type="ARBA" id="ARBA00048778"/>
    </source>
</evidence>
<sequence length="941" mass="106132">MEHLLYVRGNLERRFEEQTNAYASFAWICEELKVEYSDKVYICFSTDNDSKKRIYRLLWDDTVRPRTFQLSDSVFSTANSVIAHIVSPIPIKYIWLNVSGNNIRKAQSYLQYLCREGTVLHTKDLLPYDIQIAACEPIDQGILTEQTEVFIVTKAAFDDVLSVQRDFLQLGSELALTMAVQYQTPSLSGTSNALEVHSAKLSYSTAMKYSIRRGSWLRIGSNEEEFVYIRAWPTEHVVDNTLQLSFCPSAAILHKNCYKIEVASPIIHPCRKVICSWVASQHTQSIKNTTEVQAFVKQFVYDLRYITVNSVLSICGTRLPNLTSHENKLFDPFCLIHLFIKFCESDSTETKEAADVFCITEATEIEFVGIHPYQLPVTLSPFLEMFDQNEAIGDIHRIATSLTAGQHSSVLVANHGLNGMLRLGKSLADSLGLHTYILSAYSLLNLSYERFHSVFEKHIENVLQIKFCVLELRDFQVLFQQQGTNYELILKVVLKKMLRVFDLSGNTVLFVLATCKELEDIPSSIRTLFLHEYNLKPLSLNERRQCLDFFSKSYSVSPRLSLSQLADKCNGLSIDDLQYVWTLALGNVKKQIINTGHASEDLVTAGPVITPEAVYSQVERLQKTALSSLNLPRIPQVNWEDVGGLEQVKQSLLDTLQLPLEHPELFTVGMKKRSGILLYGPPGTGKTLLAKAVASELSLNFLSIKGPELLSMYIGESERNIRRVFQRARDASPCVIFFDELDSIAPKRGHANDSGGVMDRIVSQLLTELDGVCEPGAENVFVMGATNRPDLLDSALTRPGRFDQLLYLGICTDAQARLKILQAQLRKVRLSDNVNLMTIAKQCPPNLTGADLFALCSDAVFLALERQIQQLEDEWTQEKHVSGVQNEDPETAFAEWIATKEQVVILDMNDLLTSLHHTVPSVSIAELQHYETLQKQFQQQT</sequence>
<dbReference type="GO" id="GO:0016558">
    <property type="term" value="P:protein import into peroxisome matrix"/>
    <property type="evidence" value="ECO:0000318"/>
    <property type="project" value="GO_Central"/>
</dbReference>
<keyword evidence="14" id="KW-1185">Reference proteome</keyword>
<keyword evidence="5" id="KW-0378">Hydrolase</keyword>
<protein>
    <recommendedName>
        <fullName evidence="8">Peroxisomal ATPase PEX6</fullName>
    </recommendedName>
    <alternativeName>
        <fullName evidence="9">Peroxin-6</fullName>
    </alternativeName>
</protein>
<dbReference type="CDD" id="cd19527">
    <property type="entry name" value="RecA-like_PEX6_r2"/>
    <property type="match status" value="1"/>
</dbReference>
<dbReference type="AlphaFoldDB" id="B6K318"/>
<evidence type="ECO:0000313" key="12">
    <source>
        <dbReference type="EMBL" id="EEB07875.1"/>
    </source>
</evidence>
<keyword evidence="4" id="KW-0547">Nucleotide-binding</keyword>
<evidence type="ECO:0000256" key="2">
    <source>
        <dbReference type="ARBA" id="ARBA00006914"/>
    </source>
</evidence>
<dbReference type="GO" id="GO:0005524">
    <property type="term" value="F:ATP binding"/>
    <property type="evidence" value="ECO:0007669"/>
    <property type="project" value="UniProtKB-KW"/>
</dbReference>
<evidence type="ECO:0000256" key="6">
    <source>
        <dbReference type="ARBA" id="ARBA00022840"/>
    </source>
</evidence>
<organism evidence="12 14">
    <name type="scientific">Schizosaccharomyces japonicus (strain yFS275 / FY16936)</name>
    <name type="common">Fission yeast</name>
    <dbReference type="NCBI Taxonomy" id="402676"/>
    <lineage>
        <taxon>Eukaryota</taxon>
        <taxon>Fungi</taxon>
        <taxon>Dikarya</taxon>
        <taxon>Ascomycota</taxon>
        <taxon>Taphrinomycotina</taxon>
        <taxon>Schizosaccharomycetes</taxon>
        <taxon>Schizosaccharomycetales</taxon>
        <taxon>Schizosaccharomycetaceae</taxon>
        <taxon>Schizosaccharomyces</taxon>
    </lineage>
</organism>
<dbReference type="InterPro" id="IPR047533">
    <property type="entry name" value="RecA-like_PEX6_r2"/>
</dbReference>
<dbReference type="Gene3D" id="1.10.8.60">
    <property type="match status" value="1"/>
</dbReference>
<dbReference type="PANTHER" id="PTHR23077">
    <property type="entry name" value="AAA-FAMILY ATPASE"/>
    <property type="match status" value="1"/>
</dbReference>
<dbReference type="FunFam" id="3.40.50.300:FF:000109">
    <property type="entry name" value="Peroxisomal biogenesis factor 6"/>
    <property type="match status" value="1"/>
</dbReference>
<evidence type="ECO:0000256" key="1">
    <source>
        <dbReference type="ARBA" id="ARBA00004370"/>
    </source>
</evidence>
<dbReference type="InterPro" id="IPR027417">
    <property type="entry name" value="P-loop_NTPase"/>
</dbReference>